<keyword evidence="1" id="KW-0732">Signal</keyword>
<name>A0A553NWX3_TIGCA</name>
<feature type="domain" description="Spondin-like TSP1" evidence="4">
    <location>
        <begin position="4"/>
        <end position="55"/>
    </location>
</feature>
<dbReference type="PANTHER" id="PTHR20920">
    <property type="entry name" value="RPE-SPONDIN"/>
    <property type="match status" value="1"/>
</dbReference>
<sequence length="251" mass="28844">VRDCSVSSWSVWSTCDSSCGPGIQTRTRLITTHPSPGGKSCDPLEQKRTCLGGRCDRKYWKYKSPIRETAGLLPVKFYRKVLSAKKDWDVRENLFLHSKKLADTTQEKSENYWENEIEDGYQADQPSGSNFELTATDQSYCTVFELVKTTKACQNDKDFFKMQKEVPFSNCQVFHSFSSLFPNVSTGRRMCALCPEDAKRESLGNRCKGHGVDYQLTRWRSTVFPKCHGQWQRIYETRDCPCKNGADFIFV</sequence>
<dbReference type="InterPro" id="IPR000884">
    <property type="entry name" value="TSP1_rpt"/>
</dbReference>
<dbReference type="OMA" id="RCEENIH"/>
<feature type="domain" description="SBSPON-like C-terminal" evidence="5">
    <location>
        <begin position="183"/>
        <end position="244"/>
    </location>
</feature>
<evidence type="ECO:0000256" key="2">
    <source>
        <dbReference type="ARBA" id="ARBA00023157"/>
    </source>
</evidence>
<comment type="caution">
    <text evidence="6">The sequence shown here is derived from an EMBL/GenBank/DDBJ whole genome shotgun (WGS) entry which is preliminary data.</text>
</comment>
<dbReference type="Gene3D" id="2.20.100.10">
    <property type="entry name" value="Thrombospondin type-1 (TSP1) repeat"/>
    <property type="match status" value="1"/>
</dbReference>
<evidence type="ECO:0000313" key="7">
    <source>
        <dbReference type="Proteomes" id="UP000318571"/>
    </source>
</evidence>
<dbReference type="AlphaFoldDB" id="A0A553NWX3"/>
<evidence type="ECO:0000256" key="1">
    <source>
        <dbReference type="ARBA" id="ARBA00022729"/>
    </source>
</evidence>
<evidence type="ECO:0000259" key="5">
    <source>
        <dbReference type="Pfam" id="PF25031"/>
    </source>
</evidence>
<dbReference type="InterPro" id="IPR056801">
    <property type="entry name" value="SBSPON_C"/>
</dbReference>
<dbReference type="SMART" id="SM00209">
    <property type="entry name" value="TSP1"/>
    <property type="match status" value="1"/>
</dbReference>
<reference evidence="6 7" key="1">
    <citation type="journal article" date="2018" name="Nat. Ecol. Evol.">
        <title>Genomic signatures of mitonuclear coevolution across populations of Tigriopus californicus.</title>
        <authorList>
            <person name="Barreto F.S."/>
            <person name="Watson E.T."/>
            <person name="Lima T.G."/>
            <person name="Willett C.S."/>
            <person name="Edmands S."/>
            <person name="Li W."/>
            <person name="Burton R.S."/>
        </authorList>
    </citation>
    <scope>NUCLEOTIDE SEQUENCE [LARGE SCALE GENOMIC DNA]</scope>
    <source>
        <strain evidence="6 7">San Diego</strain>
    </source>
</reference>
<keyword evidence="7" id="KW-1185">Reference proteome</keyword>
<dbReference type="Proteomes" id="UP000318571">
    <property type="component" value="Chromosome 9"/>
</dbReference>
<dbReference type="InterPro" id="IPR039942">
    <property type="entry name" value="SBSPO"/>
</dbReference>
<evidence type="ECO:0000313" key="6">
    <source>
        <dbReference type="EMBL" id="TRY69933.1"/>
    </source>
</evidence>
<dbReference type="InterPro" id="IPR044004">
    <property type="entry name" value="TSP1_spondin_dom"/>
</dbReference>
<dbReference type="InterPro" id="IPR036383">
    <property type="entry name" value="TSP1_rpt_sf"/>
</dbReference>
<evidence type="ECO:0000256" key="3">
    <source>
        <dbReference type="ARBA" id="ARBA00023180"/>
    </source>
</evidence>
<keyword evidence="2" id="KW-1015">Disulfide bond</keyword>
<organism evidence="6 7">
    <name type="scientific">Tigriopus californicus</name>
    <name type="common">Marine copepod</name>
    <dbReference type="NCBI Taxonomy" id="6832"/>
    <lineage>
        <taxon>Eukaryota</taxon>
        <taxon>Metazoa</taxon>
        <taxon>Ecdysozoa</taxon>
        <taxon>Arthropoda</taxon>
        <taxon>Crustacea</taxon>
        <taxon>Multicrustacea</taxon>
        <taxon>Hexanauplia</taxon>
        <taxon>Copepoda</taxon>
        <taxon>Harpacticoida</taxon>
        <taxon>Harpacticidae</taxon>
        <taxon>Tigriopus</taxon>
    </lineage>
</organism>
<proteinExistence type="predicted"/>
<dbReference type="STRING" id="6832.A0A553NWX3"/>
<dbReference type="FunFam" id="2.20.100.10:FF:000134">
    <property type="entry name" value="Uncharacterized protein"/>
    <property type="match status" value="1"/>
</dbReference>
<gene>
    <name evidence="6" type="ORF">TCAL_10841</name>
</gene>
<dbReference type="PANTHER" id="PTHR20920:SF5">
    <property type="entry name" value="SMB DOMAIN-CONTAINING PROTEIN"/>
    <property type="match status" value="1"/>
</dbReference>
<dbReference type="SUPFAM" id="SSF82895">
    <property type="entry name" value="TSP-1 type 1 repeat"/>
    <property type="match status" value="1"/>
</dbReference>
<keyword evidence="3" id="KW-0325">Glycoprotein</keyword>
<dbReference type="Pfam" id="PF25031">
    <property type="entry name" value="SBSPON_C"/>
    <property type="match status" value="1"/>
</dbReference>
<dbReference type="PROSITE" id="PS50092">
    <property type="entry name" value="TSP1"/>
    <property type="match status" value="1"/>
</dbReference>
<accession>A0A553NWX3</accession>
<feature type="non-terminal residue" evidence="6">
    <location>
        <position position="1"/>
    </location>
</feature>
<dbReference type="Pfam" id="PF19028">
    <property type="entry name" value="TSP1_spondin"/>
    <property type="match status" value="1"/>
</dbReference>
<dbReference type="EMBL" id="VCGU01000009">
    <property type="protein sequence ID" value="TRY69933.1"/>
    <property type="molecule type" value="Genomic_DNA"/>
</dbReference>
<protein>
    <submittedName>
        <fullName evidence="6">Uncharacterized protein</fullName>
    </submittedName>
</protein>
<evidence type="ECO:0000259" key="4">
    <source>
        <dbReference type="Pfam" id="PF19028"/>
    </source>
</evidence>